<evidence type="ECO:0000256" key="3">
    <source>
        <dbReference type="ARBA" id="ARBA00023004"/>
    </source>
</evidence>
<dbReference type="EMBL" id="VWPL01000045">
    <property type="protein sequence ID" value="KAA5596246.1"/>
    <property type="molecule type" value="Genomic_DNA"/>
</dbReference>
<feature type="signal peptide" evidence="5">
    <location>
        <begin position="1"/>
        <end position="19"/>
    </location>
</feature>
<gene>
    <name evidence="7" type="ORF">F1193_15855</name>
</gene>
<dbReference type="OrthoDB" id="5295318at2"/>
<name>A0A5M6HK43_9HYPH</name>
<dbReference type="GO" id="GO:0009055">
    <property type="term" value="F:electron transfer activity"/>
    <property type="evidence" value="ECO:0007669"/>
    <property type="project" value="InterPro"/>
</dbReference>
<evidence type="ECO:0000256" key="1">
    <source>
        <dbReference type="ARBA" id="ARBA00022617"/>
    </source>
</evidence>
<dbReference type="AlphaFoldDB" id="A0A5M6HK43"/>
<keyword evidence="1 4" id="KW-0349">Heme</keyword>
<sequence length="133" mass="14189">MRLLVPAAILLGSTVTAFALTPSQTTILKPYVSSAQPGFTPSAERGRAFFFANHGGGKADTPACTSCHTTDLKKPGQTRAGKAIDPMAPSVVPARYSDAAEVEKWFRRNCKDVLGRECTAEEKADALVFLFGL</sequence>
<dbReference type="SUPFAM" id="SSF46626">
    <property type="entry name" value="Cytochrome c"/>
    <property type="match status" value="1"/>
</dbReference>
<evidence type="ECO:0000256" key="2">
    <source>
        <dbReference type="ARBA" id="ARBA00022723"/>
    </source>
</evidence>
<proteinExistence type="predicted"/>
<reference evidence="7 8" key="1">
    <citation type="submission" date="2019-09" db="EMBL/GenBank/DDBJ databases">
        <title>Draft Whole-Genome sequence of Blastochloris sulfoviridis DSM 729.</title>
        <authorList>
            <person name="Meyer T.E."/>
            <person name="Kyndt J.A."/>
        </authorList>
    </citation>
    <scope>NUCLEOTIDE SEQUENCE [LARGE SCALE GENOMIC DNA]</scope>
    <source>
        <strain evidence="7 8">DSM 729</strain>
    </source>
</reference>
<evidence type="ECO:0000259" key="6">
    <source>
        <dbReference type="PROSITE" id="PS51007"/>
    </source>
</evidence>
<evidence type="ECO:0000313" key="7">
    <source>
        <dbReference type="EMBL" id="KAA5596246.1"/>
    </source>
</evidence>
<dbReference type="PROSITE" id="PS51007">
    <property type="entry name" value="CYTC"/>
    <property type="match status" value="1"/>
</dbReference>
<dbReference type="Gene3D" id="1.10.760.10">
    <property type="entry name" value="Cytochrome c-like domain"/>
    <property type="match status" value="1"/>
</dbReference>
<evidence type="ECO:0000313" key="8">
    <source>
        <dbReference type="Proteomes" id="UP000323886"/>
    </source>
</evidence>
<evidence type="ECO:0000256" key="5">
    <source>
        <dbReference type="SAM" id="SignalP"/>
    </source>
</evidence>
<dbReference type="InterPro" id="IPR036909">
    <property type="entry name" value="Cyt_c-like_dom_sf"/>
</dbReference>
<dbReference type="Proteomes" id="UP000323886">
    <property type="component" value="Unassembled WGS sequence"/>
</dbReference>
<keyword evidence="2 4" id="KW-0479">Metal-binding</keyword>
<keyword evidence="3 4" id="KW-0408">Iron</keyword>
<accession>A0A5M6HK43</accession>
<dbReference type="RefSeq" id="WP_150098778.1">
    <property type="nucleotide sequence ID" value="NZ_VWPL01000045.1"/>
</dbReference>
<keyword evidence="8" id="KW-1185">Reference proteome</keyword>
<comment type="caution">
    <text evidence="7">The sequence shown here is derived from an EMBL/GenBank/DDBJ whole genome shotgun (WGS) entry which is preliminary data.</text>
</comment>
<feature type="chain" id="PRO_5024357794" evidence="5">
    <location>
        <begin position="20"/>
        <end position="133"/>
    </location>
</feature>
<keyword evidence="5" id="KW-0732">Signal</keyword>
<feature type="domain" description="Cytochrome c" evidence="6">
    <location>
        <begin position="41"/>
        <end position="133"/>
    </location>
</feature>
<dbReference type="GO" id="GO:0046872">
    <property type="term" value="F:metal ion binding"/>
    <property type="evidence" value="ECO:0007669"/>
    <property type="project" value="UniProtKB-KW"/>
</dbReference>
<dbReference type="GO" id="GO:0020037">
    <property type="term" value="F:heme binding"/>
    <property type="evidence" value="ECO:0007669"/>
    <property type="project" value="InterPro"/>
</dbReference>
<dbReference type="InterPro" id="IPR009056">
    <property type="entry name" value="Cyt_c-like_dom"/>
</dbReference>
<dbReference type="InterPro" id="IPR015170">
    <property type="entry name" value="DUF1924_SHP"/>
</dbReference>
<protein>
    <submittedName>
        <fullName evidence="7">DUF1924 domain-containing protein</fullName>
    </submittedName>
</protein>
<evidence type="ECO:0000256" key="4">
    <source>
        <dbReference type="PROSITE-ProRule" id="PRU00433"/>
    </source>
</evidence>
<dbReference type="Pfam" id="PF09086">
    <property type="entry name" value="DUF1924"/>
    <property type="match status" value="1"/>
</dbReference>
<organism evidence="7 8">
    <name type="scientific">Blastochloris sulfoviridis</name>
    <dbReference type="NCBI Taxonomy" id="50712"/>
    <lineage>
        <taxon>Bacteria</taxon>
        <taxon>Pseudomonadati</taxon>
        <taxon>Pseudomonadota</taxon>
        <taxon>Alphaproteobacteria</taxon>
        <taxon>Hyphomicrobiales</taxon>
        <taxon>Blastochloridaceae</taxon>
        <taxon>Blastochloris</taxon>
    </lineage>
</organism>